<dbReference type="PRINTS" id="PR00171">
    <property type="entry name" value="SUGRTRNSPORT"/>
</dbReference>
<evidence type="ECO:0000256" key="3">
    <source>
        <dbReference type="ARBA" id="ARBA00022448"/>
    </source>
</evidence>
<keyword evidence="4 8" id="KW-0812">Transmembrane</keyword>
<evidence type="ECO:0000256" key="8">
    <source>
        <dbReference type="SAM" id="Phobius"/>
    </source>
</evidence>
<feature type="domain" description="Major facilitator superfamily (MFS) profile" evidence="9">
    <location>
        <begin position="11"/>
        <end position="508"/>
    </location>
</feature>
<dbReference type="AlphaFoldDB" id="A0A0F4PKR5"/>
<dbReference type="InterPro" id="IPR050814">
    <property type="entry name" value="Myo-inositol_Transporter"/>
</dbReference>
<keyword evidence="11" id="KW-1185">Reference proteome</keyword>
<comment type="subcellular location">
    <subcellularLocation>
        <location evidence="1">Membrane</location>
        <topology evidence="1">Multi-pass membrane protein</topology>
    </subcellularLocation>
</comment>
<evidence type="ECO:0000256" key="7">
    <source>
        <dbReference type="RuleBase" id="RU003346"/>
    </source>
</evidence>
<dbReference type="PANTHER" id="PTHR48020:SF12">
    <property type="entry name" value="PROTON MYO-INOSITOL COTRANSPORTER"/>
    <property type="match status" value="1"/>
</dbReference>
<dbReference type="GO" id="GO:0016020">
    <property type="term" value="C:membrane"/>
    <property type="evidence" value="ECO:0007669"/>
    <property type="project" value="UniProtKB-SubCell"/>
</dbReference>
<accession>A0A0F4PKR5</accession>
<feature type="transmembrane region" description="Helical" evidence="8">
    <location>
        <begin position="296"/>
        <end position="319"/>
    </location>
</feature>
<dbReference type="InterPro" id="IPR036259">
    <property type="entry name" value="MFS_trans_sf"/>
</dbReference>
<evidence type="ECO:0000256" key="2">
    <source>
        <dbReference type="ARBA" id="ARBA00010992"/>
    </source>
</evidence>
<proteinExistence type="inferred from homology"/>
<feature type="transmembrane region" description="Helical" evidence="8">
    <location>
        <begin position="326"/>
        <end position="346"/>
    </location>
</feature>
<dbReference type="InterPro" id="IPR020846">
    <property type="entry name" value="MFS_dom"/>
</dbReference>
<sequence length="521" mass="57216">MIKTLPPALFYTLVVSLGGFIFGFDASVISGAVGFIVDDFHLSSWEQGFVVSSPTLGGLLATCFAGAISDAIGRRKTLIVIAALYLVSALASAFAQSYWMLIAARFIGGMAFCSLMVAPMYIAEISLPEHRGKLVSINQLNIVLGFSVSYFTNYYLLNLAQSEAGWAQSLAINEHLWRWMLGLEIAPALCWLLLLFFIPRSPRWLLMRQQHKEAQSVAARLFSGQRIDEQLRSMRASLQHKVAPLSQRIRLLAGRRVRFVLLIGLLVAVAQQITGINVIFFYAPTIFEQSGVGTNAAFAQALWIGLVNVVFTVVAMLCIDRFGRRPLLLLGLGGIIVSMALCSWGFKQASYHIDDTKLRALQQQLPATVVSQLSPMRAHIYSDDVTFKAALTQHLGVQDARKHESVILSEAITMNATLVLLGITLFVASFALSLGPVMWVMFAEIFPNTVRAIAISAVTVVNNAVSFAVQLVFPWELSQFGAAATFAIYGIFALIALALVWRYLPETKGKSLEQLELSLRS</sequence>
<feature type="transmembrane region" description="Helical" evidence="8">
    <location>
        <begin position="176"/>
        <end position="198"/>
    </location>
</feature>
<dbReference type="EMBL" id="JXXZ01000006">
    <property type="protein sequence ID" value="KJZ00339.1"/>
    <property type="molecule type" value="Genomic_DNA"/>
</dbReference>
<evidence type="ECO:0000259" key="9">
    <source>
        <dbReference type="PROSITE" id="PS50850"/>
    </source>
</evidence>
<keyword evidence="3 7" id="KW-0813">Transport</keyword>
<feature type="transmembrane region" description="Helical" evidence="8">
    <location>
        <begin position="102"/>
        <end position="122"/>
    </location>
</feature>
<dbReference type="OrthoDB" id="5368493at2"/>
<feature type="transmembrane region" description="Helical" evidence="8">
    <location>
        <begin position="259"/>
        <end position="284"/>
    </location>
</feature>
<name>A0A0F4PKR5_9GAMM</name>
<dbReference type="InterPro" id="IPR005829">
    <property type="entry name" value="Sugar_transporter_CS"/>
</dbReference>
<dbReference type="Pfam" id="PF00083">
    <property type="entry name" value="Sugar_tr"/>
    <property type="match status" value="2"/>
</dbReference>
<dbReference type="GO" id="GO:0022857">
    <property type="term" value="F:transmembrane transporter activity"/>
    <property type="evidence" value="ECO:0007669"/>
    <property type="project" value="InterPro"/>
</dbReference>
<evidence type="ECO:0000313" key="10">
    <source>
        <dbReference type="EMBL" id="KJZ00339.1"/>
    </source>
</evidence>
<feature type="transmembrane region" description="Helical" evidence="8">
    <location>
        <begin position="452"/>
        <end position="473"/>
    </location>
</feature>
<feature type="transmembrane region" description="Helical" evidence="8">
    <location>
        <begin position="134"/>
        <end position="156"/>
    </location>
</feature>
<dbReference type="SUPFAM" id="SSF103473">
    <property type="entry name" value="MFS general substrate transporter"/>
    <property type="match status" value="1"/>
</dbReference>
<dbReference type="GeneID" id="58228127"/>
<feature type="transmembrane region" description="Helical" evidence="8">
    <location>
        <begin position="9"/>
        <end position="37"/>
    </location>
</feature>
<dbReference type="NCBIfam" id="TIGR00879">
    <property type="entry name" value="SP"/>
    <property type="match status" value="1"/>
</dbReference>
<keyword evidence="6 8" id="KW-0472">Membrane</keyword>
<dbReference type="Proteomes" id="UP000033664">
    <property type="component" value="Unassembled WGS sequence"/>
</dbReference>
<feature type="transmembrane region" description="Helical" evidence="8">
    <location>
        <begin position="479"/>
        <end position="501"/>
    </location>
</feature>
<dbReference type="PROSITE" id="PS50850">
    <property type="entry name" value="MFS"/>
    <property type="match status" value="1"/>
</dbReference>
<dbReference type="Gene3D" id="1.20.1250.20">
    <property type="entry name" value="MFS general substrate transporter like domains"/>
    <property type="match status" value="2"/>
</dbReference>
<protein>
    <submittedName>
        <fullName evidence="10">MFS transporter</fullName>
    </submittedName>
</protein>
<gene>
    <name evidence="10" type="ORF">TW72_06470</name>
</gene>
<dbReference type="PANTHER" id="PTHR48020">
    <property type="entry name" value="PROTON MYO-INOSITOL COTRANSPORTER"/>
    <property type="match status" value="1"/>
</dbReference>
<evidence type="ECO:0000256" key="6">
    <source>
        <dbReference type="ARBA" id="ARBA00023136"/>
    </source>
</evidence>
<keyword evidence="5 8" id="KW-1133">Transmembrane helix</keyword>
<dbReference type="eggNOG" id="COG2814">
    <property type="taxonomic scope" value="Bacteria"/>
</dbReference>
<evidence type="ECO:0000313" key="11">
    <source>
        <dbReference type="Proteomes" id="UP000033664"/>
    </source>
</evidence>
<dbReference type="InterPro" id="IPR005828">
    <property type="entry name" value="MFS_sugar_transport-like"/>
</dbReference>
<feature type="transmembrane region" description="Helical" evidence="8">
    <location>
        <begin position="418"/>
        <end position="440"/>
    </location>
</feature>
<dbReference type="PROSITE" id="PS00216">
    <property type="entry name" value="SUGAR_TRANSPORT_1"/>
    <property type="match status" value="2"/>
</dbReference>
<evidence type="ECO:0000256" key="4">
    <source>
        <dbReference type="ARBA" id="ARBA00022692"/>
    </source>
</evidence>
<dbReference type="RefSeq" id="WP_045980081.1">
    <property type="nucleotide sequence ID" value="NZ_DJHQ01000021.1"/>
</dbReference>
<dbReference type="InterPro" id="IPR003663">
    <property type="entry name" value="Sugar/inositol_transpt"/>
</dbReference>
<organism evidence="10 11">
    <name type="scientific">Pseudoalteromonas ruthenica</name>
    <dbReference type="NCBI Taxonomy" id="151081"/>
    <lineage>
        <taxon>Bacteria</taxon>
        <taxon>Pseudomonadati</taxon>
        <taxon>Pseudomonadota</taxon>
        <taxon>Gammaproteobacteria</taxon>
        <taxon>Alteromonadales</taxon>
        <taxon>Pseudoalteromonadaceae</taxon>
        <taxon>Pseudoalteromonas</taxon>
    </lineage>
</organism>
<comment type="similarity">
    <text evidence="2 7">Belongs to the major facilitator superfamily. Sugar transporter (TC 2.A.1.1) family.</text>
</comment>
<comment type="caution">
    <text evidence="10">The sequence shown here is derived from an EMBL/GenBank/DDBJ whole genome shotgun (WGS) entry which is preliminary data.</text>
</comment>
<reference evidence="10 11" key="1">
    <citation type="journal article" date="2015" name="BMC Genomics">
        <title>Genome mining reveals unlocked bioactive potential of marine Gram-negative bacteria.</title>
        <authorList>
            <person name="Machado H."/>
            <person name="Sonnenschein E.C."/>
            <person name="Melchiorsen J."/>
            <person name="Gram L."/>
        </authorList>
    </citation>
    <scope>NUCLEOTIDE SEQUENCE [LARGE SCALE GENOMIC DNA]</scope>
    <source>
        <strain evidence="10 11">S3137</strain>
    </source>
</reference>
<dbReference type="PATRIC" id="fig|151081.8.peg.2954"/>
<evidence type="ECO:0000256" key="1">
    <source>
        <dbReference type="ARBA" id="ARBA00004141"/>
    </source>
</evidence>
<feature type="transmembrane region" description="Helical" evidence="8">
    <location>
        <begin position="49"/>
        <end position="68"/>
    </location>
</feature>
<feature type="transmembrane region" description="Helical" evidence="8">
    <location>
        <begin position="77"/>
        <end position="96"/>
    </location>
</feature>
<evidence type="ECO:0000256" key="5">
    <source>
        <dbReference type="ARBA" id="ARBA00022989"/>
    </source>
</evidence>